<reference evidence="2 3" key="1">
    <citation type="journal article" date="2018" name="Evol. Lett.">
        <title>Horizontal gene cluster transfer increased hallucinogenic mushroom diversity.</title>
        <authorList>
            <person name="Reynolds H.T."/>
            <person name="Vijayakumar V."/>
            <person name="Gluck-Thaler E."/>
            <person name="Korotkin H.B."/>
            <person name="Matheny P.B."/>
            <person name="Slot J.C."/>
        </authorList>
    </citation>
    <scope>NUCLEOTIDE SEQUENCE [LARGE SCALE GENOMIC DNA]</scope>
    <source>
        <strain evidence="2 3">SRW20</strain>
    </source>
</reference>
<evidence type="ECO:0000256" key="1">
    <source>
        <dbReference type="SAM" id="MobiDB-lite"/>
    </source>
</evidence>
<dbReference type="EMBL" id="NHYE01005572">
    <property type="protein sequence ID" value="PPQ69464.1"/>
    <property type="molecule type" value="Genomic_DNA"/>
</dbReference>
<accession>A0A409VT69</accession>
<dbReference type="InParanoid" id="A0A409VT69"/>
<proteinExistence type="predicted"/>
<evidence type="ECO:0000313" key="2">
    <source>
        <dbReference type="EMBL" id="PPQ69464.1"/>
    </source>
</evidence>
<name>A0A409VT69_9AGAR</name>
<feature type="compositionally biased region" description="Basic and acidic residues" evidence="1">
    <location>
        <begin position="157"/>
        <end position="167"/>
    </location>
</feature>
<gene>
    <name evidence="2" type="ORF">CVT26_002874</name>
</gene>
<evidence type="ECO:0000313" key="3">
    <source>
        <dbReference type="Proteomes" id="UP000284706"/>
    </source>
</evidence>
<feature type="region of interest" description="Disordered" evidence="1">
    <location>
        <begin position="97"/>
        <end position="137"/>
    </location>
</feature>
<dbReference type="Proteomes" id="UP000284706">
    <property type="component" value="Unassembled WGS sequence"/>
</dbReference>
<comment type="caution">
    <text evidence="2">The sequence shown here is derived from an EMBL/GenBank/DDBJ whole genome shotgun (WGS) entry which is preliminary data.</text>
</comment>
<organism evidence="2 3">
    <name type="scientific">Gymnopilus dilepis</name>
    <dbReference type="NCBI Taxonomy" id="231916"/>
    <lineage>
        <taxon>Eukaryota</taxon>
        <taxon>Fungi</taxon>
        <taxon>Dikarya</taxon>
        <taxon>Basidiomycota</taxon>
        <taxon>Agaricomycotina</taxon>
        <taxon>Agaricomycetes</taxon>
        <taxon>Agaricomycetidae</taxon>
        <taxon>Agaricales</taxon>
        <taxon>Agaricineae</taxon>
        <taxon>Hymenogastraceae</taxon>
        <taxon>Gymnopilus</taxon>
    </lineage>
</organism>
<protein>
    <submittedName>
        <fullName evidence="2">Uncharacterized protein</fullName>
    </submittedName>
</protein>
<keyword evidence="3" id="KW-1185">Reference proteome</keyword>
<sequence>MRPCTGTSTGRIAYIIPSSLQPSKFTYSQKIKEDVWRSGDFHVNPSRGRVDPAKTAARGAARPVRRHRYALVNKVYGLCRTPEARASTHCVMRITSATSGGSIPSREPQERIKPSDQAPSRIPNEVTVPSPRRVGTETIDTLRLELGGRRLDKRLRRPEMARFRAPDGDGVPGEEV</sequence>
<dbReference type="AlphaFoldDB" id="A0A409VT69"/>
<feature type="region of interest" description="Disordered" evidence="1">
    <location>
        <begin position="157"/>
        <end position="176"/>
    </location>
</feature>